<comment type="caution">
    <text evidence="1">The sequence shown here is derived from an EMBL/GenBank/DDBJ whole genome shotgun (WGS) entry which is preliminary data.</text>
</comment>
<evidence type="ECO:0000313" key="1">
    <source>
        <dbReference type="EMBL" id="KAK4824242.1"/>
    </source>
</evidence>
<reference evidence="1 2" key="1">
    <citation type="journal article" date="2023" name="J. Hered.">
        <title>Chromosome-level genome of the wood stork (Mycteria americana) provides insight into avian chromosome evolution.</title>
        <authorList>
            <person name="Flamio R. Jr."/>
            <person name="Ramstad K.M."/>
        </authorList>
    </citation>
    <scope>NUCLEOTIDE SEQUENCE [LARGE SCALE GENOMIC DNA]</scope>
    <source>
        <strain evidence="1">JAX WOST 10</strain>
    </source>
</reference>
<proteinExistence type="predicted"/>
<dbReference type="Proteomes" id="UP001333110">
    <property type="component" value="Unassembled WGS sequence"/>
</dbReference>
<sequence>MKFHKGKCKVLLLGRNNPMHQHRLEADCLETSSAEKDLRVLVDNKLIMSQPCAIVAKKANTILGYIRKSIAISLRGVILPLYSALGETSGVLGPLRLAHRLKFSDLTVFFSW</sequence>
<accession>A0AAN7NXX1</accession>
<evidence type="ECO:0000313" key="2">
    <source>
        <dbReference type="Proteomes" id="UP001333110"/>
    </source>
</evidence>
<dbReference type="AlphaFoldDB" id="A0AAN7NXX1"/>
<dbReference type="EMBL" id="JAUNZN010000003">
    <property type="protein sequence ID" value="KAK4824242.1"/>
    <property type="molecule type" value="Genomic_DNA"/>
</dbReference>
<name>A0AAN7NXX1_MYCAM</name>
<organism evidence="1 2">
    <name type="scientific">Mycteria americana</name>
    <name type="common">Wood stork</name>
    <dbReference type="NCBI Taxonomy" id="33587"/>
    <lineage>
        <taxon>Eukaryota</taxon>
        <taxon>Metazoa</taxon>
        <taxon>Chordata</taxon>
        <taxon>Craniata</taxon>
        <taxon>Vertebrata</taxon>
        <taxon>Euteleostomi</taxon>
        <taxon>Archelosauria</taxon>
        <taxon>Archosauria</taxon>
        <taxon>Dinosauria</taxon>
        <taxon>Saurischia</taxon>
        <taxon>Theropoda</taxon>
        <taxon>Coelurosauria</taxon>
        <taxon>Aves</taxon>
        <taxon>Neognathae</taxon>
        <taxon>Neoaves</taxon>
        <taxon>Aequornithes</taxon>
        <taxon>Ciconiiformes</taxon>
        <taxon>Ciconiidae</taxon>
        <taxon>Mycteria</taxon>
    </lineage>
</organism>
<gene>
    <name evidence="1" type="ORF">QYF61_012508</name>
</gene>
<protein>
    <submittedName>
        <fullName evidence="1">Uncharacterized protein</fullName>
    </submittedName>
</protein>
<keyword evidence="2" id="KW-1185">Reference proteome</keyword>
<dbReference type="PANTHER" id="PTHR33332">
    <property type="entry name" value="REVERSE TRANSCRIPTASE DOMAIN-CONTAINING PROTEIN"/>
    <property type="match status" value="1"/>
</dbReference>